<keyword evidence="1" id="KW-0560">Oxidoreductase</keyword>
<evidence type="ECO:0000256" key="1">
    <source>
        <dbReference type="ARBA" id="ARBA00023002"/>
    </source>
</evidence>
<dbReference type="PANTHER" id="PTHR43364:SF4">
    <property type="entry name" value="NAD(P)-LINKED OXIDOREDUCTASE SUPERFAMILY PROTEIN"/>
    <property type="match status" value="1"/>
</dbReference>
<dbReference type="AlphaFoldDB" id="X0ZUZ4"/>
<dbReference type="Gene3D" id="3.20.20.100">
    <property type="entry name" value="NADP-dependent oxidoreductase domain"/>
    <property type="match status" value="1"/>
</dbReference>
<organism evidence="3">
    <name type="scientific">marine sediment metagenome</name>
    <dbReference type="NCBI Taxonomy" id="412755"/>
    <lineage>
        <taxon>unclassified sequences</taxon>
        <taxon>metagenomes</taxon>
        <taxon>ecological metagenomes</taxon>
    </lineage>
</organism>
<dbReference type="GO" id="GO:0016491">
    <property type="term" value="F:oxidoreductase activity"/>
    <property type="evidence" value="ECO:0007669"/>
    <property type="project" value="UniProtKB-KW"/>
</dbReference>
<dbReference type="SUPFAM" id="SSF51430">
    <property type="entry name" value="NAD(P)-linked oxidoreductase"/>
    <property type="match status" value="1"/>
</dbReference>
<dbReference type="PANTHER" id="PTHR43364">
    <property type="entry name" value="NADH-SPECIFIC METHYLGLYOXAL REDUCTASE-RELATED"/>
    <property type="match status" value="1"/>
</dbReference>
<dbReference type="GO" id="GO:0005829">
    <property type="term" value="C:cytosol"/>
    <property type="evidence" value="ECO:0007669"/>
    <property type="project" value="TreeGrafter"/>
</dbReference>
<dbReference type="InterPro" id="IPR036812">
    <property type="entry name" value="NAD(P)_OxRdtase_dom_sf"/>
</dbReference>
<gene>
    <name evidence="3" type="ORF">S01H4_06132</name>
</gene>
<dbReference type="EMBL" id="BART01001850">
    <property type="protein sequence ID" value="GAG73605.1"/>
    <property type="molecule type" value="Genomic_DNA"/>
</dbReference>
<dbReference type="InterPro" id="IPR050523">
    <property type="entry name" value="AKR_Detox_Biosynth"/>
</dbReference>
<sequence length="181" mass="20213">ADLIKEGKVRYAGVSNFSAEQLKRVQPIHPVASLQPPYSMLERGIEEELLDYCSASNIGVIAYSPMQKGLLTGKFTRERVQNLPADDHRREDPHFQEPEFSANIELVKGLRSIAEKSGRTVAQLAIAWVLRRPEVTAAIVGARRPFQIEETVTAAESMLSREDITAIDMLLSKRQKALKLS</sequence>
<reference evidence="3" key="1">
    <citation type="journal article" date="2014" name="Front. Microbiol.">
        <title>High frequency of phylogenetically diverse reductive dehalogenase-homologous genes in deep subseafloor sedimentary metagenomes.</title>
        <authorList>
            <person name="Kawai M."/>
            <person name="Futagami T."/>
            <person name="Toyoda A."/>
            <person name="Takaki Y."/>
            <person name="Nishi S."/>
            <person name="Hori S."/>
            <person name="Arai W."/>
            <person name="Tsubouchi T."/>
            <person name="Morono Y."/>
            <person name="Uchiyama I."/>
            <person name="Ito T."/>
            <person name="Fujiyama A."/>
            <person name="Inagaki F."/>
            <person name="Takami H."/>
        </authorList>
    </citation>
    <scope>NUCLEOTIDE SEQUENCE</scope>
    <source>
        <strain evidence="3">Expedition CK06-06</strain>
    </source>
</reference>
<feature type="domain" description="NADP-dependent oxidoreductase" evidence="2">
    <location>
        <begin position="2"/>
        <end position="170"/>
    </location>
</feature>
<evidence type="ECO:0000313" key="3">
    <source>
        <dbReference type="EMBL" id="GAG73605.1"/>
    </source>
</evidence>
<dbReference type="InterPro" id="IPR023210">
    <property type="entry name" value="NADP_OxRdtase_dom"/>
</dbReference>
<comment type="caution">
    <text evidence="3">The sequence shown here is derived from an EMBL/GenBank/DDBJ whole genome shotgun (WGS) entry which is preliminary data.</text>
</comment>
<proteinExistence type="predicted"/>
<evidence type="ECO:0000259" key="2">
    <source>
        <dbReference type="Pfam" id="PF00248"/>
    </source>
</evidence>
<protein>
    <recommendedName>
        <fullName evidence="2">NADP-dependent oxidoreductase domain-containing protein</fullName>
    </recommendedName>
</protein>
<dbReference type="Pfam" id="PF00248">
    <property type="entry name" value="Aldo_ket_red"/>
    <property type="match status" value="1"/>
</dbReference>
<feature type="non-terminal residue" evidence="3">
    <location>
        <position position="1"/>
    </location>
</feature>
<name>X0ZUZ4_9ZZZZ</name>
<accession>X0ZUZ4</accession>